<feature type="transmembrane region" description="Helical" evidence="1">
    <location>
        <begin position="63"/>
        <end position="82"/>
    </location>
</feature>
<name>A0AAZ1X9N7_OREAU</name>
<keyword evidence="3" id="KW-1185">Reference proteome</keyword>
<dbReference type="AlphaFoldDB" id="A0AAZ1X9N7"/>
<evidence type="ECO:0000256" key="1">
    <source>
        <dbReference type="SAM" id="Phobius"/>
    </source>
</evidence>
<dbReference type="Proteomes" id="UP000472276">
    <property type="component" value="Unassembled WGS sequence"/>
</dbReference>
<keyword evidence="1" id="KW-0812">Transmembrane</keyword>
<feature type="transmembrane region" description="Helical" evidence="1">
    <location>
        <begin position="6"/>
        <end position="26"/>
    </location>
</feature>
<sequence>VSFYSACHFTFPIFSLKLLLFCSIIHPHYCFPVSLYCVDALSIHTIEFLFLFILYYYYCVDALSIHTIEFLFLFILYCVDALGIHTIEFLFLFILYYSTLLLLCGCWRHPHY</sequence>
<feature type="transmembrane region" description="Helical" evidence="1">
    <location>
        <begin position="33"/>
        <end position="57"/>
    </location>
</feature>
<reference evidence="2" key="3">
    <citation type="submission" date="2025-09" db="UniProtKB">
        <authorList>
            <consortium name="Ensembl"/>
        </authorList>
    </citation>
    <scope>IDENTIFICATION</scope>
</reference>
<keyword evidence="1" id="KW-0472">Membrane</keyword>
<reference evidence="3" key="1">
    <citation type="submission" date="2020-03" db="EMBL/GenBank/DDBJ databases">
        <title>Evolution of repeat sequences and sex chromosomes of tilapia species revealed by chromosome-level genomes.</title>
        <authorList>
            <person name="Xu L."/>
            <person name="Tao W."/>
            <person name="Wang D."/>
            <person name="Zhou Q."/>
        </authorList>
    </citation>
    <scope>NUCLEOTIDE SEQUENCE [LARGE SCALE GENOMIC DNA]</scope>
    <source>
        <strain evidence="3">Israel</strain>
    </source>
</reference>
<proteinExistence type="predicted"/>
<evidence type="ECO:0000313" key="3">
    <source>
        <dbReference type="Proteomes" id="UP000472276"/>
    </source>
</evidence>
<keyword evidence="1" id="KW-1133">Transmembrane helix</keyword>
<organism evidence="2 3">
    <name type="scientific">Oreochromis aureus</name>
    <name type="common">Israeli tilapia</name>
    <name type="synonym">Chromis aureus</name>
    <dbReference type="NCBI Taxonomy" id="47969"/>
    <lineage>
        <taxon>Eukaryota</taxon>
        <taxon>Metazoa</taxon>
        <taxon>Chordata</taxon>
        <taxon>Craniata</taxon>
        <taxon>Vertebrata</taxon>
        <taxon>Euteleostomi</taxon>
        <taxon>Actinopterygii</taxon>
        <taxon>Neopterygii</taxon>
        <taxon>Teleostei</taxon>
        <taxon>Neoteleostei</taxon>
        <taxon>Acanthomorphata</taxon>
        <taxon>Ovalentaria</taxon>
        <taxon>Cichlomorphae</taxon>
        <taxon>Cichliformes</taxon>
        <taxon>Cichlidae</taxon>
        <taxon>African cichlids</taxon>
        <taxon>Pseudocrenilabrinae</taxon>
        <taxon>Oreochromini</taxon>
        <taxon>Oreochromis</taxon>
    </lineage>
</organism>
<feature type="transmembrane region" description="Helical" evidence="1">
    <location>
        <begin position="89"/>
        <end position="110"/>
    </location>
</feature>
<evidence type="ECO:0000313" key="2">
    <source>
        <dbReference type="Ensembl" id="ENSOABP00000064344.1"/>
    </source>
</evidence>
<protein>
    <submittedName>
        <fullName evidence="2">Uncharacterized protein</fullName>
    </submittedName>
</protein>
<dbReference type="Ensembl" id="ENSOABT00000075591.1">
    <property type="protein sequence ID" value="ENSOABP00000064344.1"/>
    <property type="gene ID" value="ENSOABG00000030107.1"/>
</dbReference>
<reference evidence="2" key="2">
    <citation type="submission" date="2025-08" db="UniProtKB">
        <authorList>
            <consortium name="Ensembl"/>
        </authorList>
    </citation>
    <scope>IDENTIFICATION</scope>
</reference>
<accession>A0AAZ1X9N7</accession>